<comment type="similarity">
    <text evidence="3">Belongs to the actin family. ARP6 subfamily.</text>
</comment>
<dbReference type="OrthoDB" id="6220758at2759"/>
<dbReference type="Proteomes" id="UP000410492">
    <property type="component" value="Unassembled WGS sequence"/>
</dbReference>
<name>A0A653BJD9_CALMS</name>
<evidence type="ECO:0000256" key="7">
    <source>
        <dbReference type="ARBA" id="ARBA00074635"/>
    </source>
</evidence>
<dbReference type="Gene3D" id="3.90.640.10">
    <property type="entry name" value="Actin, Chain A, domain 4"/>
    <property type="match status" value="1"/>
</dbReference>
<evidence type="ECO:0000256" key="6">
    <source>
        <dbReference type="ARBA" id="ARBA00023242"/>
    </source>
</evidence>
<feature type="compositionally biased region" description="Basic residues" evidence="8">
    <location>
        <begin position="1"/>
        <end position="10"/>
    </location>
</feature>
<dbReference type="SUPFAM" id="SSF53067">
    <property type="entry name" value="Actin-like ATPase domain"/>
    <property type="match status" value="2"/>
</dbReference>
<keyword evidence="4" id="KW-0963">Cytoplasm</keyword>
<dbReference type="GO" id="GO:0005634">
    <property type="term" value="C:nucleus"/>
    <property type="evidence" value="ECO:0007669"/>
    <property type="project" value="UniProtKB-SubCell"/>
</dbReference>
<dbReference type="InterPro" id="IPR004000">
    <property type="entry name" value="Actin"/>
</dbReference>
<dbReference type="AlphaFoldDB" id="A0A653BJD9"/>
<dbReference type="CDD" id="cd10210">
    <property type="entry name" value="ASKHA_NBD_Arp6"/>
    <property type="match status" value="1"/>
</dbReference>
<evidence type="ECO:0000256" key="5">
    <source>
        <dbReference type="ARBA" id="ARBA00023212"/>
    </source>
</evidence>
<proteinExistence type="inferred from homology"/>
<dbReference type="SMART" id="SM00268">
    <property type="entry name" value="ACTIN"/>
    <property type="match status" value="1"/>
</dbReference>
<evidence type="ECO:0000256" key="8">
    <source>
        <dbReference type="SAM" id="MobiDB-lite"/>
    </source>
</evidence>
<dbReference type="FunFam" id="3.90.640.10:FF:000014">
    <property type="entry name" value="Putative actin-related protein 6"/>
    <property type="match status" value="1"/>
</dbReference>
<gene>
    <name evidence="9" type="ORF">CALMAC_LOCUS1549</name>
</gene>
<reference evidence="9 10" key="1">
    <citation type="submission" date="2019-01" db="EMBL/GenBank/DDBJ databases">
        <authorList>
            <person name="Sayadi A."/>
        </authorList>
    </citation>
    <scope>NUCLEOTIDE SEQUENCE [LARGE SCALE GENOMIC DNA]</scope>
</reference>
<dbReference type="EMBL" id="CAACVG010001818">
    <property type="protein sequence ID" value="VEN35717.1"/>
    <property type="molecule type" value="Genomic_DNA"/>
</dbReference>
<dbReference type="InterPro" id="IPR043129">
    <property type="entry name" value="ATPase_NBD"/>
</dbReference>
<protein>
    <recommendedName>
        <fullName evidence="7">Actin-related protein 6</fullName>
    </recommendedName>
</protein>
<organism evidence="9 10">
    <name type="scientific">Callosobruchus maculatus</name>
    <name type="common">Southern cowpea weevil</name>
    <name type="synonym">Pulse bruchid</name>
    <dbReference type="NCBI Taxonomy" id="64391"/>
    <lineage>
        <taxon>Eukaryota</taxon>
        <taxon>Metazoa</taxon>
        <taxon>Ecdysozoa</taxon>
        <taxon>Arthropoda</taxon>
        <taxon>Hexapoda</taxon>
        <taxon>Insecta</taxon>
        <taxon>Pterygota</taxon>
        <taxon>Neoptera</taxon>
        <taxon>Endopterygota</taxon>
        <taxon>Coleoptera</taxon>
        <taxon>Polyphaga</taxon>
        <taxon>Cucujiformia</taxon>
        <taxon>Chrysomeloidea</taxon>
        <taxon>Chrysomelidae</taxon>
        <taxon>Bruchinae</taxon>
        <taxon>Bruchini</taxon>
        <taxon>Callosobruchus</taxon>
    </lineage>
</organism>
<comment type="subcellular location">
    <subcellularLocation>
        <location evidence="2">Cytoplasm</location>
        <location evidence="2">Cytoskeleton</location>
    </subcellularLocation>
    <subcellularLocation>
        <location evidence="1">Nucleus</location>
    </subcellularLocation>
</comment>
<accession>A0A653BJD9</accession>
<evidence type="ECO:0000313" key="10">
    <source>
        <dbReference type="Proteomes" id="UP000410492"/>
    </source>
</evidence>
<keyword evidence="5" id="KW-0206">Cytoskeleton</keyword>
<evidence type="ECO:0000256" key="3">
    <source>
        <dbReference type="ARBA" id="ARBA00005665"/>
    </source>
</evidence>
<dbReference type="FunFam" id="2.30.36.70:FF:000003">
    <property type="entry name" value="Actin-related protein 6"/>
    <property type="match status" value="1"/>
</dbReference>
<dbReference type="Pfam" id="PF00022">
    <property type="entry name" value="Actin"/>
    <property type="match status" value="1"/>
</dbReference>
<evidence type="ECO:0000313" key="9">
    <source>
        <dbReference type="EMBL" id="VEN35717.1"/>
    </source>
</evidence>
<keyword evidence="10" id="KW-1185">Reference proteome</keyword>
<evidence type="ECO:0000256" key="2">
    <source>
        <dbReference type="ARBA" id="ARBA00004245"/>
    </source>
</evidence>
<evidence type="ECO:0000256" key="1">
    <source>
        <dbReference type="ARBA" id="ARBA00004123"/>
    </source>
</evidence>
<dbReference type="Gene3D" id="2.30.36.70">
    <property type="entry name" value="Actin, Chain A, domain 2"/>
    <property type="match status" value="1"/>
</dbReference>
<keyword evidence="6" id="KW-0539">Nucleus</keyword>
<dbReference type="PANTHER" id="PTHR11937">
    <property type="entry name" value="ACTIN"/>
    <property type="match status" value="1"/>
</dbReference>
<evidence type="ECO:0000256" key="4">
    <source>
        <dbReference type="ARBA" id="ARBA00022490"/>
    </source>
</evidence>
<dbReference type="GO" id="GO:0005856">
    <property type="term" value="C:cytoskeleton"/>
    <property type="evidence" value="ECO:0007669"/>
    <property type="project" value="UniProtKB-SubCell"/>
</dbReference>
<dbReference type="Gene3D" id="3.30.420.40">
    <property type="match status" value="2"/>
</dbReference>
<sequence>MDRSKVKRRGSSIGPNQPEPKLQKEININAVVVDNGAYSIKVGLSTEAHPTLVPNCIMKAKAERKRLFIGDQINECRDCSGLYFLLPCERGYITKWDVQKPIWDYIFSKKVCPIDEYPVVITQPLFNFNSIQDCMDEIFFEEYEVSSMFRLNPTDLAYLKYARDHNLPKTTPCIIIDTGFSFTHIIPYINGNKYLNAIRRLNVGGKLLTNHLKDIISYRQYNVMEETYVINQVKEDTCYVAQDVKKELTIAAKSGIENNIVRNYVLPDFNNIRRGYILENNSDTKENEENCQILRLNNERFVVPEILFHPSDIGMKSMGIAEAVVKSILCCPKQYQEDLSKNIVVIGGNCNFKGFKERMMAELRSLLPHLWDVKLYQPEDPITYSWDGGKSLLKMTDFKSCLVTKEEYEELGSMIIQQRFNSWMTDNSLVEEESQEKNQENYRYLDWLKGKTVFGKEDPIDVKDECEQEDSLLKAQTNSQDTGSHNLAENVDNVQQPAADLELKTKASLKNIENTIVKEFDQEKDQPSSNFSMQTELFPFGTGSYL</sequence>
<feature type="region of interest" description="Disordered" evidence="8">
    <location>
        <begin position="1"/>
        <end position="20"/>
    </location>
</feature>